<feature type="compositionally biased region" description="Polar residues" evidence="2">
    <location>
        <begin position="17"/>
        <end position="42"/>
    </location>
</feature>
<dbReference type="Proteomes" id="UP000489600">
    <property type="component" value="Unassembled WGS sequence"/>
</dbReference>
<dbReference type="PANTHER" id="PTHR31245">
    <property type="entry name" value="UBIQUITIN SYSTEM COMPONENT CUE PROTEIN"/>
    <property type="match status" value="1"/>
</dbReference>
<feature type="region of interest" description="Disordered" evidence="2">
    <location>
        <begin position="16"/>
        <end position="44"/>
    </location>
</feature>
<keyword evidence="4" id="KW-1185">Reference proteome</keyword>
<dbReference type="PANTHER" id="PTHR31245:SF16">
    <property type="entry name" value="UDP-GLUCOSE 6-DEHYDROGENASE"/>
    <property type="match status" value="1"/>
</dbReference>
<name>A0A565CH25_9BRAS</name>
<dbReference type="OrthoDB" id="440455at2759"/>
<comment type="caution">
    <text evidence="3">The sequence shown here is derived from an EMBL/GenBank/DDBJ whole genome shotgun (WGS) entry which is preliminary data.</text>
</comment>
<evidence type="ECO:0008006" key="5">
    <source>
        <dbReference type="Google" id="ProtNLM"/>
    </source>
</evidence>
<reference evidence="3" key="1">
    <citation type="submission" date="2019-07" db="EMBL/GenBank/DDBJ databases">
        <authorList>
            <person name="Dittberner H."/>
        </authorList>
    </citation>
    <scope>NUCLEOTIDE SEQUENCE [LARGE SCALE GENOMIC DNA]</scope>
</reference>
<keyword evidence="1" id="KW-0175">Coiled coil</keyword>
<sequence>MSTGVCGKRVGYDEFFGSSSSPTNKRSKWSSFGSPIRSSEIGSGSDDPVASLIHMFPTIDPEFVRKVMSNKNNVFEEAKESLRSLNGYLERTEAGSFDGSVGNWRDEDTIDGAKWVDILVSEMSKAINIDDMRRRVVVILEALERNIKHNSDASKKLEYESLKENLQSSINDNQILKRVVANQHQRSSENEEKAKEVQHLKGVVGQYQEQVLKLELSNYALKLHLQRSQQQHTSFSGNLPPDVY</sequence>
<protein>
    <recommendedName>
        <fullName evidence="5">CUE domain-containing protein</fullName>
    </recommendedName>
</protein>
<evidence type="ECO:0000313" key="3">
    <source>
        <dbReference type="EMBL" id="VVB12957.1"/>
    </source>
</evidence>
<dbReference type="AlphaFoldDB" id="A0A565CH25"/>
<organism evidence="3 4">
    <name type="scientific">Arabis nemorensis</name>
    <dbReference type="NCBI Taxonomy" id="586526"/>
    <lineage>
        <taxon>Eukaryota</taxon>
        <taxon>Viridiplantae</taxon>
        <taxon>Streptophyta</taxon>
        <taxon>Embryophyta</taxon>
        <taxon>Tracheophyta</taxon>
        <taxon>Spermatophyta</taxon>
        <taxon>Magnoliopsida</taxon>
        <taxon>eudicotyledons</taxon>
        <taxon>Gunneridae</taxon>
        <taxon>Pentapetalae</taxon>
        <taxon>rosids</taxon>
        <taxon>malvids</taxon>
        <taxon>Brassicales</taxon>
        <taxon>Brassicaceae</taxon>
        <taxon>Arabideae</taxon>
        <taxon>Arabis</taxon>
    </lineage>
</organism>
<evidence type="ECO:0000313" key="4">
    <source>
        <dbReference type="Proteomes" id="UP000489600"/>
    </source>
</evidence>
<dbReference type="EMBL" id="CABITT030000008">
    <property type="protein sequence ID" value="VVB12957.1"/>
    <property type="molecule type" value="Genomic_DNA"/>
</dbReference>
<evidence type="ECO:0000256" key="1">
    <source>
        <dbReference type="SAM" id="Coils"/>
    </source>
</evidence>
<proteinExistence type="predicted"/>
<gene>
    <name evidence="3" type="ORF">ANE_LOCUS23401</name>
</gene>
<feature type="coiled-coil region" evidence="1">
    <location>
        <begin position="140"/>
        <end position="179"/>
    </location>
</feature>
<accession>A0A565CH25</accession>
<dbReference type="CDD" id="cd14279">
    <property type="entry name" value="CUE"/>
    <property type="match status" value="1"/>
</dbReference>
<evidence type="ECO:0000256" key="2">
    <source>
        <dbReference type="SAM" id="MobiDB-lite"/>
    </source>
</evidence>